<reference evidence="2 3" key="1">
    <citation type="submission" date="2019-08" db="EMBL/GenBank/DDBJ databases">
        <authorList>
            <person name="Dong K."/>
        </authorList>
    </citation>
    <scope>NUCLEOTIDE SEQUENCE [LARGE SCALE GENOMIC DNA]</scope>
    <source>
        <strain evidence="2 3">JCM14558</strain>
    </source>
</reference>
<evidence type="ECO:0000313" key="2">
    <source>
        <dbReference type="EMBL" id="TXK09393.1"/>
    </source>
</evidence>
<evidence type="ECO:0000313" key="3">
    <source>
        <dbReference type="Proteomes" id="UP000321034"/>
    </source>
</evidence>
<keyword evidence="1" id="KW-0732">Signal</keyword>
<accession>A0A5C8HTI2</accession>
<dbReference type="AlphaFoldDB" id="A0A5C8HTI2"/>
<organism evidence="2 3">
    <name type="scientific">Microbacterium hatanonis</name>
    <dbReference type="NCBI Taxonomy" id="404366"/>
    <lineage>
        <taxon>Bacteria</taxon>
        <taxon>Bacillati</taxon>
        <taxon>Actinomycetota</taxon>
        <taxon>Actinomycetes</taxon>
        <taxon>Micrococcales</taxon>
        <taxon>Microbacteriaceae</taxon>
        <taxon>Microbacterium</taxon>
    </lineage>
</organism>
<dbReference type="EMBL" id="VRSV01000002">
    <property type="protein sequence ID" value="TXK09393.1"/>
    <property type="molecule type" value="Genomic_DNA"/>
</dbReference>
<dbReference type="RefSeq" id="WP_147894610.1">
    <property type="nucleotide sequence ID" value="NZ_BAAANR010000001.1"/>
</dbReference>
<evidence type="ECO:0000256" key="1">
    <source>
        <dbReference type="SAM" id="SignalP"/>
    </source>
</evidence>
<dbReference type="Proteomes" id="UP000321034">
    <property type="component" value="Unassembled WGS sequence"/>
</dbReference>
<feature type="signal peptide" evidence="1">
    <location>
        <begin position="1"/>
        <end position="23"/>
    </location>
</feature>
<sequence>MRSIRVALGVALTLGALSLAGCAASPDMGGLAAHLEEVDGVNAVSADVGHPGAPWNTEVVVRLFVDDPSDAEFTSVIRGAIPALADDPTTARHGATVMFIEGVPGDYDNSGQQLRGKLRPGSKVYDELGLEFGESMRLSPEDIARLAEGS</sequence>
<comment type="caution">
    <text evidence="2">The sequence shown here is derived from an EMBL/GenBank/DDBJ whole genome shotgun (WGS) entry which is preliminary data.</text>
</comment>
<keyword evidence="3" id="KW-1185">Reference proteome</keyword>
<feature type="chain" id="PRO_5022993567" description="Lipoprotein" evidence="1">
    <location>
        <begin position="24"/>
        <end position="150"/>
    </location>
</feature>
<dbReference type="PROSITE" id="PS51257">
    <property type="entry name" value="PROKAR_LIPOPROTEIN"/>
    <property type="match status" value="1"/>
</dbReference>
<proteinExistence type="predicted"/>
<evidence type="ECO:0008006" key="4">
    <source>
        <dbReference type="Google" id="ProtNLM"/>
    </source>
</evidence>
<gene>
    <name evidence="2" type="ORF">FVP77_10655</name>
</gene>
<protein>
    <recommendedName>
        <fullName evidence="4">Lipoprotein</fullName>
    </recommendedName>
</protein>
<name>A0A5C8HTI2_9MICO</name>
<dbReference type="OrthoDB" id="5080572at2"/>